<dbReference type="Proteomes" id="UP001283361">
    <property type="component" value="Unassembled WGS sequence"/>
</dbReference>
<keyword evidence="2" id="KW-1185">Reference proteome</keyword>
<dbReference type="EMBL" id="JAWDGP010000177">
    <property type="protein sequence ID" value="KAK3803197.1"/>
    <property type="molecule type" value="Genomic_DNA"/>
</dbReference>
<evidence type="ECO:0000313" key="1">
    <source>
        <dbReference type="EMBL" id="KAK3803197.1"/>
    </source>
</evidence>
<reference evidence="1" key="1">
    <citation type="journal article" date="2023" name="G3 (Bethesda)">
        <title>A reference genome for the long-term kleptoplast-retaining sea slug Elysia crispata morphotype clarki.</title>
        <authorList>
            <person name="Eastman K.E."/>
            <person name="Pendleton A.L."/>
            <person name="Shaikh M.A."/>
            <person name="Suttiyut T."/>
            <person name="Ogas R."/>
            <person name="Tomko P."/>
            <person name="Gavelis G."/>
            <person name="Widhalm J.R."/>
            <person name="Wisecaver J.H."/>
        </authorList>
    </citation>
    <scope>NUCLEOTIDE SEQUENCE</scope>
    <source>
        <strain evidence="1">ECLA1</strain>
    </source>
</reference>
<gene>
    <name evidence="1" type="ORF">RRG08_024109</name>
</gene>
<comment type="caution">
    <text evidence="1">The sequence shown here is derived from an EMBL/GenBank/DDBJ whole genome shotgun (WGS) entry which is preliminary data.</text>
</comment>
<evidence type="ECO:0000313" key="2">
    <source>
        <dbReference type="Proteomes" id="UP001283361"/>
    </source>
</evidence>
<organism evidence="1 2">
    <name type="scientific">Elysia crispata</name>
    <name type="common">lettuce slug</name>
    <dbReference type="NCBI Taxonomy" id="231223"/>
    <lineage>
        <taxon>Eukaryota</taxon>
        <taxon>Metazoa</taxon>
        <taxon>Spiralia</taxon>
        <taxon>Lophotrochozoa</taxon>
        <taxon>Mollusca</taxon>
        <taxon>Gastropoda</taxon>
        <taxon>Heterobranchia</taxon>
        <taxon>Euthyneura</taxon>
        <taxon>Panpulmonata</taxon>
        <taxon>Sacoglossa</taxon>
        <taxon>Placobranchoidea</taxon>
        <taxon>Plakobranchidae</taxon>
        <taxon>Elysia</taxon>
    </lineage>
</organism>
<proteinExistence type="predicted"/>
<accession>A0AAE1BBM5</accession>
<name>A0AAE1BBM5_9GAST</name>
<dbReference type="AlphaFoldDB" id="A0AAE1BBM5"/>
<protein>
    <submittedName>
        <fullName evidence="1">Uncharacterized protein</fullName>
    </submittedName>
</protein>
<sequence>MFFPSPHVLPITPCSSHHPMFFQPPHVLPITPMHFLPITPCSSHHPMFFPSPHVLPITPCSSHHPMFFPSLHVPPITPCSSHHPMFFPLIHSSSCSAYQPSSWFQEADSFLQTRARHLEPFDPSKSPTLLICFILSAKNSKRPGSG</sequence>